<dbReference type="Proteomes" id="UP001056429">
    <property type="component" value="Unassembled WGS sequence"/>
</dbReference>
<accession>A0A9J6NV09</accession>
<comment type="subcellular location">
    <subcellularLocation>
        <location evidence="5">Secreted</location>
    </subcellularLocation>
    <subcellularLocation>
        <location evidence="5">Bacterial flagellum</location>
    </subcellularLocation>
</comment>
<dbReference type="PANTHER" id="PTHR30288">
    <property type="entry name" value="FLAGELLAR CAP/ASSEMBLY PROTEIN FLID"/>
    <property type="match status" value="1"/>
</dbReference>
<keyword evidence="3" id="KW-0175">Coiled coil</keyword>
<proteinExistence type="inferred from homology"/>
<dbReference type="Pfam" id="PF07195">
    <property type="entry name" value="FliD_C"/>
    <property type="match status" value="1"/>
</dbReference>
<evidence type="ECO:0000256" key="3">
    <source>
        <dbReference type="ARBA" id="ARBA00023054"/>
    </source>
</evidence>
<reference evidence="8" key="1">
    <citation type="journal article" date="2021" name="mSystems">
        <title>Bacteria and Archaea Synergistically Convert Glycine Betaine to Biogenic Methane in the Formosa Cold Seep of the South China Sea.</title>
        <authorList>
            <person name="Li L."/>
            <person name="Zhang W."/>
            <person name="Zhang S."/>
            <person name="Song L."/>
            <person name="Sun Q."/>
            <person name="Zhang H."/>
            <person name="Xiang H."/>
            <person name="Dong X."/>
        </authorList>
    </citation>
    <scope>NUCLEOTIDE SEQUENCE</scope>
    <source>
        <strain evidence="8">ZWT</strain>
    </source>
</reference>
<dbReference type="RefSeq" id="WP_250856880.1">
    <property type="nucleotide sequence ID" value="NZ_JAGSOJ010000001.1"/>
</dbReference>
<dbReference type="InterPro" id="IPR003481">
    <property type="entry name" value="FliD_N"/>
</dbReference>
<gene>
    <name evidence="8" type="primary">fliD</name>
    <name evidence="8" type="ORF">KDK92_00020</name>
</gene>
<dbReference type="PANTHER" id="PTHR30288:SF0">
    <property type="entry name" value="FLAGELLAR HOOK-ASSOCIATED PROTEIN 2"/>
    <property type="match status" value="1"/>
</dbReference>
<dbReference type="InterPro" id="IPR040026">
    <property type="entry name" value="FliD"/>
</dbReference>
<feature type="domain" description="Flagellar hook-associated protein 2 C-terminal" evidence="7">
    <location>
        <begin position="238"/>
        <end position="545"/>
    </location>
</feature>
<protein>
    <recommendedName>
        <fullName evidence="5">Flagellar hook-associated protein 2</fullName>
        <shortName evidence="5">HAP2</shortName>
    </recommendedName>
    <alternativeName>
        <fullName evidence="5">Flagellar cap protein</fullName>
    </alternativeName>
</protein>
<evidence type="ECO:0000256" key="1">
    <source>
        <dbReference type="ARBA" id="ARBA00009764"/>
    </source>
</evidence>
<dbReference type="AlphaFoldDB" id="A0A9J6NV09"/>
<comment type="subunit">
    <text evidence="2 5">Homopentamer.</text>
</comment>
<evidence type="ECO:0000256" key="4">
    <source>
        <dbReference type="ARBA" id="ARBA00023143"/>
    </source>
</evidence>
<evidence type="ECO:0000256" key="2">
    <source>
        <dbReference type="ARBA" id="ARBA00011255"/>
    </source>
</evidence>
<dbReference type="GO" id="GO:0007155">
    <property type="term" value="P:cell adhesion"/>
    <property type="evidence" value="ECO:0007669"/>
    <property type="project" value="InterPro"/>
</dbReference>
<dbReference type="GO" id="GO:0009424">
    <property type="term" value="C:bacterial-type flagellum hook"/>
    <property type="evidence" value="ECO:0007669"/>
    <property type="project" value="UniProtKB-UniRule"/>
</dbReference>
<keyword evidence="4 5" id="KW-0975">Bacterial flagellum</keyword>
<evidence type="ECO:0000313" key="9">
    <source>
        <dbReference type="Proteomes" id="UP001056429"/>
    </source>
</evidence>
<comment type="function">
    <text evidence="5">Required for morphogenesis and for the elongation of the flagellar filament by facilitating polymerization of the flagellin monomers at the tip of growing filament. Forms a capping structure, which prevents flagellin subunits (transported through the central channel of the flagellum) from leaking out without polymerization at the distal end.</text>
</comment>
<feature type="domain" description="Flagellar hook-associated protein 2 N-terminal" evidence="6">
    <location>
        <begin position="19"/>
        <end position="120"/>
    </location>
</feature>
<keyword evidence="8" id="KW-0969">Cilium</keyword>
<sequence>MAGVGSAGSNLMRVTGMATGMDTDAMVKAMTANFQYKIDKVNQEKQVVEWRQQEYRDIIKDIKGLQEYFDPISDKNILSDDKFNPIKITNSNENAVGFSANAKAEEGTYKINVTKLAKAATVNGTDVAANDGTASKLKDINASLEGKEITFNINTKIVKINVDADTSIQDVLDTINNDSNISADVNASFDELSKKFVFKSNETGSNQNLSVILTDDAVGADLVSSLGFVEGGASSDSGQNAEFTITYPDGRNENITNQEKNEFTANGITYDLKAAGTGDTTITVEKNNVDAVFDNIKSFIDDYNDIIEKIQDKLTEKKQYTYKPLSAEQKEAMSEDDIKKWESKAKQGILNNDENLERLMSGLRGCLFEGVYSDKSGDVKNKYNMGMYGEGALWLDTSSDMKQNGKILIKDETKFKEAISNNIEEFTNFFIGKSSTENTEDKYIGTDTYYEDGLFTRMDNIIRDYAGDPGIGKDGESTLKGTLNIYANKQYDYSITGASGKNTIPDQIYKRTISIDELQRKLIDAETRYYTKFARLEKAMNDMNSQMSSFNSQMGIS</sequence>
<keyword evidence="8" id="KW-0966">Cell projection</keyword>
<evidence type="ECO:0000259" key="6">
    <source>
        <dbReference type="Pfam" id="PF02465"/>
    </source>
</evidence>
<name>A0A9J6NV09_9CLOT</name>
<dbReference type="GO" id="GO:0009421">
    <property type="term" value="C:bacterial-type flagellum filament cap"/>
    <property type="evidence" value="ECO:0007669"/>
    <property type="project" value="InterPro"/>
</dbReference>
<organism evidence="8 9">
    <name type="scientific">Oceanirhabdus seepicola</name>
    <dbReference type="NCBI Taxonomy" id="2828781"/>
    <lineage>
        <taxon>Bacteria</taxon>
        <taxon>Bacillati</taxon>
        <taxon>Bacillota</taxon>
        <taxon>Clostridia</taxon>
        <taxon>Eubacteriales</taxon>
        <taxon>Clostridiaceae</taxon>
        <taxon>Oceanirhabdus</taxon>
    </lineage>
</organism>
<keyword evidence="8" id="KW-0282">Flagellum</keyword>
<dbReference type="Pfam" id="PF02465">
    <property type="entry name" value="FliD_N"/>
    <property type="match status" value="1"/>
</dbReference>
<evidence type="ECO:0000256" key="5">
    <source>
        <dbReference type="RuleBase" id="RU362066"/>
    </source>
</evidence>
<reference evidence="8" key="2">
    <citation type="submission" date="2021-04" db="EMBL/GenBank/DDBJ databases">
        <authorList>
            <person name="Dong X."/>
        </authorList>
    </citation>
    <scope>NUCLEOTIDE SEQUENCE</scope>
    <source>
        <strain evidence="8">ZWT</strain>
    </source>
</reference>
<dbReference type="InterPro" id="IPR010809">
    <property type="entry name" value="FliD_C"/>
</dbReference>
<dbReference type="GO" id="GO:0005576">
    <property type="term" value="C:extracellular region"/>
    <property type="evidence" value="ECO:0007669"/>
    <property type="project" value="UniProtKB-SubCell"/>
</dbReference>
<keyword evidence="9" id="KW-1185">Reference proteome</keyword>
<comment type="caution">
    <text evidence="8">The sequence shown here is derived from an EMBL/GenBank/DDBJ whole genome shotgun (WGS) entry which is preliminary data.</text>
</comment>
<evidence type="ECO:0000313" key="8">
    <source>
        <dbReference type="EMBL" id="MCM1988107.1"/>
    </source>
</evidence>
<keyword evidence="5" id="KW-0964">Secreted</keyword>
<evidence type="ECO:0000259" key="7">
    <source>
        <dbReference type="Pfam" id="PF07195"/>
    </source>
</evidence>
<dbReference type="EMBL" id="JAGSOJ010000001">
    <property type="protein sequence ID" value="MCM1988107.1"/>
    <property type="molecule type" value="Genomic_DNA"/>
</dbReference>
<dbReference type="GO" id="GO:0071973">
    <property type="term" value="P:bacterial-type flagellum-dependent cell motility"/>
    <property type="evidence" value="ECO:0007669"/>
    <property type="project" value="TreeGrafter"/>
</dbReference>
<comment type="similarity">
    <text evidence="1 5">Belongs to the FliD family.</text>
</comment>